<dbReference type="SMART" id="SM00292">
    <property type="entry name" value="BRCT"/>
    <property type="match status" value="1"/>
</dbReference>
<dbReference type="InterPro" id="IPR013840">
    <property type="entry name" value="DNAligase_N"/>
</dbReference>
<evidence type="ECO:0000256" key="3">
    <source>
        <dbReference type="ARBA" id="ARBA00013308"/>
    </source>
</evidence>
<dbReference type="SUPFAM" id="SSF47781">
    <property type="entry name" value="RuvA domain 2-like"/>
    <property type="match status" value="1"/>
</dbReference>
<reference evidence="18" key="2">
    <citation type="journal article" date="2021" name="PeerJ">
        <title>Extensive microbial diversity within the chicken gut microbiome revealed by metagenomics and culture.</title>
        <authorList>
            <person name="Gilroy R."/>
            <person name="Ravi A."/>
            <person name="Getino M."/>
            <person name="Pursley I."/>
            <person name="Horton D.L."/>
            <person name="Alikhan N.F."/>
            <person name="Baker D."/>
            <person name="Gharbi K."/>
            <person name="Hall N."/>
            <person name="Watson M."/>
            <person name="Adriaenssens E.M."/>
            <person name="Foster-Nyarko E."/>
            <person name="Jarju S."/>
            <person name="Secka A."/>
            <person name="Antonio M."/>
            <person name="Oren A."/>
            <person name="Chaudhuri R.R."/>
            <person name="La Ragione R."/>
            <person name="Hildebrand F."/>
            <person name="Pallen M.J."/>
        </authorList>
    </citation>
    <scope>NUCLEOTIDE SEQUENCE</scope>
    <source>
        <strain evidence="18">CHK157-1446</strain>
    </source>
</reference>
<dbReference type="Pfam" id="PF03119">
    <property type="entry name" value="DNA_ligase_ZBD"/>
    <property type="match status" value="1"/>
</dbReference>
<keyword evidence="11 15" id="KW-0234">DNA repair</keyword>
<dbReference type="InterPro" id="IPR036420">
    <property type="entry name" value="BRCT_dom_sf"/>
</dbReference>
<evidence type="ECO:0000256" key="14">
    <source>
        <dbReference type="ARBA" id="ARBA00060881"/>
    </source>
</evidence>
<evidence type="ECO:0000256" key="2">
    <source>
        <dbReference type="ARBA" id="ARBA00012722"/>
    </source>
</evidence>
<comment type="caution">
    <text evidence="18">The sequence shown here is derived from an EMBL/GenBank/DDBJ whole genome shotgun (WGS) entry which is preliminary data.</text>
</comment>
<dbReference type="FunFam" id="1.10.287.610:FF:000002">
    <property type="entry name" value="DNA ligase"/>
    <property type="match status" value="1"/>
</dbReference>
<evidence type="ECO:0000256" key="15">
    <source>
        <dbReference type="HAMAP-Rule" id="MF_01588"/>
    </source>
</evidence>
<dbReference type="Pfam" id="PF14520">
    <property type="entry name" value="HHH_5"/>
    <property type="match status" value="1"/>
</dbReference>
<keyword evidence="5 15" id="KW-0235">DNA replication</keyword>
<feature type="binding site" evidence="15">
    <location>
        <position position="170"/>
    </location>
    <ligand>
        <name>NAD(+)</name>
        <dbReference type="ChEBI" id="CHEBI:57540"/>
    </ligand>
</feature>
<evidence type="ECO:0000313" key="19">
    <source>
        <dbReference type="Proteomes" id="UP000823982"/>
    </source>
</evidence>
<feature type="binding site" evidence="15">
    <location>
        <begin position="34"/>
        <end position="38"/>
    </location>
    <ligand>
        <name>NAD(+)</name>
        <dbReference type="ChEBI" id="CHEBI:57540"/>
    </ligand>
</feature>
<dbReference type="InterPro" id="IPR001357">
    <property type="entry name" value="BRCT_dom"/>
</dbReference>
<feature type="binding site" evidence="15">
    <location>
        <position position="112"/>
    </location>
    <ligand>
        <name>NAD(+)</name>
        <dbReference type="ChEBI" id="CHEBI:57540"/>
    </ligand>
</feature>
<comment type="cofactor">
    <cofactor evidence="15">
        <name>Mg(2+)</name>
        <dbReference type="ChEBI" id="CHEBI:18420"/>
    </cofactor>
    <cofactor evidence="15">
        <name>Mn(2+)</name>
        <dbReference type="ChEBI" id="CHEBI:29035"/>
    </cofactor>
</comment>
<comment type="function">
    <text evidence="1 15">DNA ligase that catalyzes the formation of phosphodiester linkages between 5'-phosphoryl and 3'-hydroxyl groups in double-stranded DNA using NAD as a coenzyme and as the energy source for the reaction. It is essential for DNA replication and repair of damaged DNA.</text>
</comment>
<feature type="binding site" evidence="15">
    <location>
        <position position="422"/>
    </location>
    <ligand>
        <name>Zn(2+)</name>
        <dbReference type="ChEBI" id="CHEBI:29105"/>
    </ligand>
</feature>
<feature type="binding site" evidence="15">
    <location>
        <begin position="83"/>
        <end position="84"/>
    </location>
    <ligand>
        <name>NAD(+)</name>
        <dbReference type="ChEBI" id="CHEBI:57540"/>
    </ligand>
</feature>
<dbReference type="SUPFAM" id="SSF52113">
    <property type="entry name" value="BRCT domain"/>
    <property type="match status" value="1"/>
</dbReference>
<dbReference type="Proteomes" id="UP000823982">
    <property type="component" value="Unassembled WGS sequence"/>
</dbReference>
<protein>
    <recommendedName>
        <fullName evidence="3 15">DNA ligase</fullName>
        <ecNumber evidence="2 15">6.5.1.2</ecNumber>
    </recommendedName>
    <alternativeName>
        <fullName evidence="15">Polydeoxyribonucleotide synthase [NAD(+)]</fullName>
    </alternativeName>
</protein>
<dbReference type="PROSITE" id="PS50172">
    <property type="entry name" value="BRCT"/>
    <property type="match status" value="1"/>
</dbReference>
<dbReference type="FunFam" id="3.30.470.30:FF:000001">
    <property type="entry name" value="DNA ligase"/>
    <property type="match status" value="1"/>
</dbReference>
<dbReference type="InterPro" id="IPR033136">
    <property type="entry name" value="DNA_ligase_CS"/>
</dbReference>
<dbReference type="FunFam" id="1.10.150.20:FF:000007">
    <property type="entry name" value="DNA ligase"/>
    <property type="match status" value="1"/>
</dbReference>
<evidence type="ECO:0000256" key="5">
    <source>
        <dbReference type="ARBA" id="ARBA00022705"/>
    </source>
</evidence>
<evidence type="ECO:0000259" key="17">
    <source>
        <dbReference type="PROSITE" id="PS50172"/>
    </source>
</evidence>
<feature type="binding site" evidence="15">
    <location>
        <position position="312"/>
    </location>
    <ligand>
        <name>NAD(+)</name>
        <dbReference type="ChEBI" id="CHEBI:57540"/>
    </ligand>
</feature>
<dbReference type="HAMAP" id="MF_01588">
    <property type="entry name" value="DNA_ligase_A"/>
    <property type="match status" value="1"/>
</dbReference>
<dbReference type="CDD" id="cd17748">
    <property type="entry name" value="BRCT_DNA_ligase_like"/>
    <property type="match status" value="1"/>
</dbReference>
<reference evidence="18" key="1">
    <citation type="submission" date="2020-10" db="EMBL/GenBank/DDBJ databases">
        <authorList>
            <person name="Gilroy R."/>
        </authorList>
    </citation>
    <scope>NUCLEOTIDE SEQUENCE</scope>
    <source>
        <strain evidence="18">CHK157-1446</strain>
    </source>
</reference>
<accession>A0A9D1EPS6</accession>
<dbReference type="InterPro" id="IPR012340">
    <property type="entry name" value="NA-bd_OB-fold"/>
</dbReference>
<dbReference type="GO" id="GO:0046872">
    <property type="term" value="F:metal ion binding"/>
    <property type="evidence" value="ECO:0007669"/>
    <property type="project" value="UniProtKB-KW"/>
</dbReference>
<feature type="binding site" evidence="15">
    <location>
        <position position="407"/>
    </location>
    <ligand>
        <name>Zn(2+)</name>
        <dbReference type="ChEBI" id="CHEBI:29105"/>
    </ligand>
</feature>
<evidence type="ECO:0000256" key="16">
    <source>
        <dbReference type="RuleBase" id="RU000618"/>
    </source>
</evidence>
<dbReference type="Gene3D" id="6.20.10.30">
    <property type="match status" value="1"/>
</dbReference>
<dbReference type="InterPro" id="IPR010994">
    <property type="entry name" value="RuvA_2-like"/>
</dbReference>
<evidence type="ECO:0000256" key="7">
    <source>
        <dbReference type="ARBA" id="ARBA00022763"/>
    </source>
</evidence>
<dbReference type="NCBIfam" id="NF005932">
    <property type="entry name" value="PRK07956.1"/>
    <property type="match status" value="1"/>
</dbReference>
<evidence type="ECO:0000256" key="8">
    <source>
        <dbReference type="ARBA" id="ARBA00022833"/>
    </source>
</evidence>
<dbReference type="Pfam" id="PF01653">
    <property type="entry name" value="DNA_ligase_aden"/>
    <property type="match status" value="1"/>
</dbReference>
<evidence type="ECO:0000256" key="9">
    <source>
        <dbReference type="ARBA" id="ARBA00022842"/>
    </source>
</evidence>
<dbReference type="SUPFAM" id="SSF56091">
    <property type="entry name" value="DNA ligase/mRNA capping enzyme, catalytic domain"/>
    <property type="match status" value="1"/>
</dbReference>
<gene>
    <name evidence="15 18" type="primary">ligA</name>
    <name evidence="18" type="ORF">IAD01_07230</name>
</gene>
<dbReference type="SMART" id="SM00278">
    <property type="entry name" value="HhH1"/>
    <property type="match status" value="3"/>
</dbReference>
<keyword evidence="6 15" id="KW-0479">Metal-binding</keyword>
<dbReference type="CDD" id="cd00114">
    <property type="entry name" value="LIGANc"/>
    <property type="match status" value="1"/>
</dbReference>
<dbReference type="PANTHER" id="PTHR23389:SF9">
    <property type="entry name" value="DNA LIGASE"/>
    <property type="match status" value="1"/>
</dbReference>
<dbReference type="Gene3D" id="1.10.150.20">
    <property type="entry name" value="5' to 3' exonuclease, C-terminal subdomain"/>
    <property type="match status" value="2"/>
</dbReference>
<keyword evidence="12 15" id="KW-0464">Manganese</keyword>
<evidence type="ECO:0000256" key="12">
    <source>
        <dbReference type="ARBA" id="ARBA00023211"/>
    </source>
</evidence>
<evidence type="ECO:0000256" key="13">
    <source>
        <dbReference type="ARBA" id="ARBA00034005"/>
    </source>
</evidence>
<feature type="active site" description="N6-AMP-lysine intermediate" evidence="15">
    <location>
        <position position="114"/>
    </location>
</feature>
<evidence type="ECO:0000256" key="6">
    <source>
        <dbReference type="ARBA" id="ARBA00022723"/>
    </source>
</evidence>
<dbReference type="InterPro" id="IPR041663">
    <property type="entry name" value="DisA/LigA_HHH"/>
</dbReference>
<dbReference type="EMBL" id="DVIR01000066">
    <property type="protein sequence ID" value="HIS25173.1"/>
    <property type="molecule type" value="Genomic_DNA"/>
</dbReference>
<dbReference type="Gene3D" id="2.40.50.140">
    <property type="entry name" value="Nucleic acid-binding proteins"/>
    <property type="match status" value="1"/>
</dbReference>
<feature type="domain" description="BRCT" evidence="17">
    <location>
        <begin position="584"/>
        <end position="661"/>
    </location>
</feature>
<dbReference type="GO" id="GO:0005829">
    <property type="term" value="C:cytosol"/>
    <property type="evidence" value="ECO:0007669"/>
    <property type="project" value="TreeGrafter"/>
</dbReference>
<evidence type="ECO:0000256" key="4">
    <source>
        <dbReference type="ARBA" id="ARBA00022598"/>
    </source>
</evidence>
<sequence>MDKESALKRINELTDLINYHNRKYYIDDDPQIEDYEYDALMRELRSLEEQFPEYASEYSPTKRVGGAPVSGFAKVPHRVQMGSLQDVFDFAQVEEFVYRIQREVPNASFTVEPKIDGLSVSLEYHDGVLAVGSTRGDGFVGEDVTSNLKTIPTIPLKIDNAPSLLEVRGEVYMPKSVFYELSEQMELNSEQPFKNPRNAAAGSLRQKDPKIAARRKLDIFVFNVQQLVSDTVKITSHKQSLDLLKSYGFKVIPEYKLVKSFDEVKECILSIGERRYQLPYDIDGVVVKLDDLAQREQVGYTSKVPKWAVAYKFPPEEKTTKLLDIEVNVGRTGAITPVAVFEPVILAGTSVSRATLHNQDFIDKRDIAVGDEIIVRKAGDIIPEVLGVSKKHGQSAAFKLPDTCPICGAKAVREDGESALRCPNIECPAQVLRSIIYFASKPAMNIDGFGPAVAEALYEKGLVKTIPDIYNLSIEDVLTLDGFKEKSAAKLIKAIENSKSAPLDRLLCGLGIRNVGAASCKLLCERFGNIDNIIAAAPEEIEAIDGFGKLTAEIVHRTLSEPHMLKTIEQLKERGVNTEYASSRSSDKLMGLSFVITGTLPSYSRDDAKALIESHGGTVKSSVSKKTSYLLAGEEAGSKLTKAQELGVKIIDEQTLLDMIK</sequence>
<evidence type="ECO:0000256" key="11">
    <source>
        <dbReference type="ARBA" id="ARBA00023204"/>
    </source>
</evidence>
<dbReference type="GO" id="GO:0003677">
    <property type="term" value="F:DNA binding"/>
    <property type="evidence" value="ECO:0007669"/>
    <property type="project" value="InterPro"/>
</dbReference>
<dbReference type="GO" id="GO:0003911">
    <property type="term" value="F:DNA ligase (NAD+) activity"/>
    <property type="evidence" value="ECO:0007669"/>
    <property type="project" value="UniProtKB-UniRule"/>
</dbReference>
<dbReference type="Gene3D" id="1.10.287.610">
    <property type="entry name" value="Helix hairpin bin"/>
    <property type="match status" value="1"/>
</dbReference>
<dbReference type="Pfam" id="PF03120">
    <property type="entry name" value="OB_DNA_ligase"/>
    <property type="match status" value="1"/>
</dbReference>
<dbReference type="PANTHER" id="PTHR23389">
    <property type="entry name" value="CHROMOSOME TRANSMISSION FIDELITY FACTOR 18"/>
    <property type="match status" value="1"/>
</dbReference>
<dbReference type="Pfam" id="PF12826">
    <property type="entry name" value="HHH_2"/>
    <property type="match status" value="1"/>
</dbReference>
<dbReference type="InterPro" id="IPR004149">
    <property type="entry name" value="Znf_DNAligase_C4"/>
</dbReference>
<feature type="binding site" evidence="15">
    <location>
        <position position="288"/>
    </location>
    <ligand>
        <name>NAD(+)</name>
        <dbReference type="ChEBI" id="CHEBI:57540"/>
    </ligand>
</feature>
<dbReference type="GO" id="GO:0006260">
    <property type="term" value="P:DNA replication"/>
    <property type="evidence" value="ECO:0007669"/>
    <property type="project" value="UniProtKB-KW"/>
</dbReference>
<proteinExistence type="inferred from homology"/>
<dbReference type="InterPro" id="IPR001679">
    <property type="entry name" value="DNA_ligase"/>
</dbReference>
<dbReference type="NCBIfam" id="TIGR00575">
    <property type="entry name" value="dnlj"/>
    <property type="match status" value="1"/>
</dbReference>
<evidence type="ECO:0000313" key="18">
    <source>
        <dbReference type="EMBL" id="HIS25173.1"/>
    </source>
</evidence>
<keyword evidence="7 15" id="KW-0227">DNA damage</keyword>
<dbReference type="GO" id="GO:0006281">
    <property type="term" value="P:DNA repair"/>
    <property type="evidence" value="ECO:0007669"/>
    <property type="project" value="UniProtKB-KW"/>
</dbReference>
<dbReference type="InterPro" id="IPR003583">
    <property type="entry name" value="Hlx-hairpin-Hlx_DNA-bd_motif"/>
</dbReference>
<keyword evidence="9 15" id="KW-0460">Magnesium</keyword>
<comment type="similarity">
    <text evidence="14 15">Belongs to the NAD-dependent DNA ligase family. LigA subfamily.</text>
</comment>
<dbReference type="EC" id="6.5.1.2" evidence="2 15"/>
<dbReference type="InterPro" id="IPR004150">
    <property type="entry name" value="NAD_DNA_ligase_OB"/>
</dbReference>
<dbReference type="AlphaFoldDB" id="A0A9D1EPS6"/>
<keyword evidence="10 15" id="KW-0520">NAD</keyword>
<feature type="binding site" evidence="15">
    <location>
        <position position="135"/>
    </location>
    <ligand>
        <name>NAD(+)</name>
        <dbReference type="ChEBI" id="CHEBI:57540"/>
    </ligand>
</feature>
<name>A0A9D1EPS6_9FIRM</name>
<dbReference type="PIRSF" id="PIRSF001604">
    <property type="entry name" value="LigA"/>
    <property type="match status" value="1"/>
</dbReference>
<dbReference type="PROSITE" id="PS01055">
    <property type="entry name" value="DNA_LIGASE_N1"/>
    <property type="match status" value="1"/>
</dbReference>
<dbReference type="FunFam" id="2.40.50.140:FF:000012">
    <property type="entry name" value="DNA ligase"/>
    <property type="match status" value="1"/>
</dbReference>
<evidence type="ECO:0000256" key="10">
    <source>
        <dbReference type="ARBA" id="ARBA00023027"/>
    </source>
</evidence>
<evidence type="ECO:0000256" key="1">
    <source>
        <dbReference type="ARBA" id="ARBA00004067"/>
    </source>
</evidence>
<keyword evidence="4 15" id="KW-0436">Ligase</keyword>
<dbReference type="PROSITE" id="PS01056">
    <property type="entry name" value="DNA_LIGASE_N2"/>
    <property type="match status" value="1"/>
</dbReference>
<dbReference type="Gene3D" id="3.30.470.30">
    <property type="entry name" value="DNA ligase/mRNA capping enzyme"/>
    <property type="match status" value="1"/>
</dbReference>
<dbReference type="SMART" id="SM00532">
    <property type="entry name" value="LIGANc"/>
    <property type="match status" value="1"/>
</dbReference>
<dbReference type="SUPFAM" id="SSF50249">
    <property type="entry name" value="Nucleic acid-binding proteins"/>
    <property type="match status" value="1"/>
</dbReference>
<organism evidence="18 19">
    <name type="scientific">Candidatus Faeciplasma gallinarum</name>
    <dbReference type="NCBI Taxonomy" id="2840799"/>
    <lineage>
        <taxon>Bacteria</taxon>
        <taxon>Bacillati</taxon>
        <taxon>Bacillota</taxon>
        <taxon>Clostridia</taxon>
        <taxon>Eubacteriales</taxon>
        <taxon>Oscillospiraceae</taxon>
        <taxon>Oscillospiraceae incertae sedis</taxon>
        <taxon>Candidatus Faeciplasma</taxon>
    </lineage>
</organism>
<dbReference type="InterPro" id="IPR018239">
    <property type="entry name" value="DNA_ligase_AS"/>
</dbReference>
<dbReference type="InterPro" id="IPR013839">
    <property type="entry name" value="DNAligase_adenylation"/>
</dbReference>
<feature type="binding site" evidence="15">
    <location>
        <position position="427"/>
    </location>
    <ligand>
        <name>Zn(2+)</name>
        <dbReference type="ChEBI" id="CHEBI:29105"/>
    </ligand>
</feature>
<keyword evidence="8 15" id="KW-0862">Zinc</keyword>
<feature type="binding site" evidence="15">
    <location>
        <position position="404"/>
    </location>
    <ligand>
        <name>Zn(2+)</name>
        <dbReference type="ChEBI" id="CHEBI:29105"/>
    </ligand>
</feature>
<comment type="catalytic activity">
    <reaction evidence="13 15 16">
        <text>NAD(+) + (deoxyribonucleotide)n-3'-hydroxyl + 5'-phospho-(deoxyribonucleotide)m = (deoxyribonucleotide)n+m + AMP + beta-nicotinamide D-nucleotide.</text>
        <dbReference type="EC" id="6.5.1.2"/>
    </reaction>
</comment>
<dbReference type="Gene3D" id="3.40.50.10190">
    <property type="entry name" value="BRCT domain"/>
    <property type="match status" value="1"/>
</dbReference>
<dbReference type="Pfam" id="PF00533">
    <property type="entry name" value="BRCT"/>
    <property type="match status" value="1"/>
</dbReference>